<dbReference type="InterPro" id="IPR000866">
    <property type="entry name" value="AhpC/TSA"/>
</dbReference>
<evidence type="ECO:0000313" key="2">
    <source>
        <dbReference type="EMBL" id="UJS25547.1"/>
    </source>
</evidence>
<dbReference type="Pfam" id="PF00578">
    <property type="entry name" value="AhpC-TSA"/>
    <property type="match status" value="1"/>
</dbReference>
<feature type="domain" description="Thioredoxin" evidence="1">
    <location>
        <begin position="9"/>
        <end position="164"/>
    </location>
</feature>
<dbReference type="PANTHER" id="PTHR43640">
    <property type="entry name" value="OS07G0260300 PROTEIN"/>
    <property type="match status" value="1"/>
</dbReference>
<reference evidence="2" key="1">
    <citation type="journal article" date="2022" name="Microorganisms">
        <title>Two New Species of Filamentous Sulfur Bacteria of the Genus Thiothrix, Thiothrix winogradskyi sp. nov. and 'Candidatus Thiothrix sulfatifontis' sp. nov.</title>
        <authorList>
            <person name="Ravin N.V."/>
            <person name="Rossetti S."/>
            <person name="Beletsky A.V."/>
            <person name="Kadnikov V.V."/>
            <person name="Rudenko T.S."/>
            <person name="Smolyakov D.D."/>
            <person name="Moskvitina M.I."/>
            <person name="Gureeva M.V."/>
            <person name="Mardanov A.V."/>
            <person name="Grabovich M.Y."/>
        </authorList>
    </citation>
    <scope>NUCLEOTIDE SEQUENCE</scope>
    <source>
        <strain evidence="2">CT3</strain>
    </source>
</reference>
<dbReference type="InterPro" id="IPR047262">
    <property type="entry name" value="PRX-like1"/>
</dbReference>
<dbReference type="CDD" id="cd02969">
    <property type="entry name" value="PRX_like1"/>
    <property type="match status" value="1"/>
</dbReference>
<dbReference type="RefSeq" id="WP_236500840.1">
    <property type="nucleotide sequence ID" value="NZ_CP091244.1"/>
</dbReference>
<evidence type="ECO:0000313" key="3">
    <source>
        <dbReference type="Proteomes" id="UP001054801"/>
    </source>
</evidence>
<accession>A0ABY3T176</accession>
<evidence type="ECO:0000259" key="1">
    <source>
        <dbReference type="PROSITE" id="PS51352"/>
    </source>
</evidence>
<sequence length="192" mass="21588">MARTPSTMLELGTDAPDFMLLEPASGKLIAKQDFSGKPLLVAFICNHCPYVILIRDVFAQLAKDYQERGVAVVAINANDVANYPDDSPEKMVETVHEHGYTFPYLYDETQAVAKAYRAACTPDLFLFDHEHKLFYRGQFDDARPRGDVPVTGNDLRHALDRLLDNMYPPDAQKPSLGCNIKWKAGNEPDYYG</sequence>
<dbReference type="PROSITE" id="PS51352">
    <property type="entry name" value="THIOREDOXIN_2"/>
    <property type="match status" value="1"/>
</dbReference>
<gene>
    <name evidence="2" type="ORF">L2Y54_05770</name>
</gene>
<dbReference type="EMBL" id="CP091244">
    <property type="protein sequence ID" value="UJS25547.1"/>
    <property type="molecule type" value="Genomic_DNA"/>
</dbReference>
<protein>
    <submittedName>
        <fullName evidence="2">Thioredoxin family protein</fullName>
    </submittedName>
</protein>
<dbReference type="InterPro" id="IPR036249">
    <property type="entry name" value="Thioredoxin-like_sf"/>
</dbReference>
<proteinExistence type="predicted"/>
<dbReference type="Proteomes" id="UP001054801">
    <property type="component" value="Chromosome"/>
</dbReference>
<dbReference type="InterPro" id="IPR013766">
    <property type="entry name" value="Thioredoxin_domain"/>
</dbReference>
<organism evidence="2 3">
    <name type="scientific">Thiothrix winogradskyi</name>
    <dbReference type="NCBI Taxonomy" id="96472"/>
    <lineage>
        <taxon>Bacteria</taxon>
        <taxon>Pseudomonadati</taxon>
        <taxon>Pseudomonadota</taxon>
        <taxon>Gammaproteobacteria</taxon>
        <taxon>Thiotrichales</taxon>
        <taxon>Thiotrichaceae</taxon>
        <taxon>Thiothrix</taxon>
    </lineage>
</organism>
<name>A0ABY3T176_9GAMM</name>
<keyword evidence="3" id="KW-1185">Reference proteome</keyword>
<dbReference type="PANTHER" id="PTHR43640:SF1">
    <property type="entry name" value="THIOREDOXIN-DEPENDENT PEROXIREDOXIN"/>
    <property type="match status" value="1"/>
</dbReference>
<dbReference type="SUPFAM" id="SSF52833">
    <property type="entry name" value="Thioredoxin-like"/>
    <property type="match status" value="1"/>
</dbReference>
<dbReference type="Gene3D" id="3.40.30.10">
    <property type="entry name" value="Glutaredoxin"/>
    <property type="match status" value="1"/>
</dbReference>